<dbReference type="SUPFAM" id="SSF53756">
    <property type="entry name" value="UDP-Glycosyltransferase/glycogen phosphorylase"/>
    <property type="match status" value="1"/>
</dbReference>
<feature type="transmembrane region" description="Helical" evidence="2">
    <location>
        <begin position="1124"/>
        <end position="1148"/>
    </location>
</feature>
<feature type="transmembrane region" description="Helical" evidence="2">
    <location>
        <begin position="1885"/>
        <end position="1907"/>
    </location>
</feature>
<evidence type="ECO:0000313" key="4">
    <source>
        <dbReference type="Proteomes" id="UP000298493"/>
    </source>
</evidence>
<proteinExistence type="predicted"/>
<dbReference type="EMBL" id="SNSC02000001">
    <property type="protein sequence ID" value="TID27404.1"/>
    <property type="molecule type" value="Genomic_DNA"/>
</dbReference>
<dbReference type="PANTHER" id="PTHR12526:SF630">
    <property type="entry name" value="GLYCOSYLTRANSFERASE"/>
    <property type="match status" value="1"/>
</dbReference>
<comment type="caution">
    <text evidence="3">The sequence shown here is derived from an EMBL/GenBank/DDBJ whole genome shotgun (WGS) entry which is preliminary data.</text>
</comment>
<feature type="transmembrane region" description="Helical" evidence="2">
    <location>
        <begin position="1441"/>
        <end position="1465"/>
    </location>
</feature>
<keyword evidence="2" id="KW-0812">Transmembrane</keyword>
<feature type="transmembrane region" description="Helical" evidence="2">
    <location>
        <begin position="1526"/>
        <end position="1551"/>
    </location>
</feature>
<dbReference type="Gene3D" id="3.40.50.2000">
    <property type="entry name" value="Glycogen Phosphorylase B"/>
    <property type="match status" value="1"/>
</dbReference>
<organism evidence="3 4">
    <name type="scientific">Venturia nashicola</name>
    <dbReference type="NCBI Taxonomy" id="86259"/>
    <lineage>
        <taxon>Eukaryota</taxon>
        <taxon>Fungi</taxon>
        <taxon>Dikarya</taxon>
        <taxon>Ascomycota</taxon>
        <taxon>Pezizomycotina</taxon>
        <taxon>Dothideomycetes</taxon>
        <taxon>Pleosporomycetidae</taxon>
        <taxon>Venturiales</taxon>
        <taxon>Venturiaceae</taxon>
        <taxon>Venturia</taxon>
    </lineage>
</organism>
<dbReference type="Pfam" id="PF13692">
    <property type="entry name" value="Glyco_trans_1_4"/>
    <property type="match status" value="1"/>
</dbReference>
<evidence type="ECO:0000256" key="1">
    <source>
        <dbReference type="SAM" id="MobiDB-lite"/>
    </source>
</evidence>
<feature type="transmembrane region" description="Helical" evidence="2">
    <location>
        <begin position="1058"/>
        <end position="1083"/>
    </location>
</feature>
<feature type="transmembrane region" description="Helical" evidence="2">
    <location>
        <begin position="1184"/>
        <end position="1202"/>
    </location>
</feature>
<reference evidence="3 4" key="1">
    <citation type="submission" date="2019-04" db="EMBL/GenBank/DDBJ databases">
        <title>High contiguity whole genome sequence and gene annotation resource for two Venturia nashicola isolates.</title>
        <authorList>
            <person name="Prokchorchik M."/>
            <person name="Won K."/>
            <person name="Lee Y."/>
            <person name="Choi E.D."/>
            <person name="Segonzac C."/>
            <person name="Sohn K.H."/>
        </authorList>
    </citation>
    <scope>NUCLEOTIDE SEQUENCE [LARGE SCALE GENOMIC DNA]</scope>
    <source>
        <strain evidence="3 4">PRI2</strain>
    </source>
</reference>
<keyword evidence="2" id="KW-0472">Membrane</keyword>
<evidence type="ECO:0000256" key="2">
    <source>
        <dbReference type="SAM" id="Phobius"/>
    </source>
</evidence>
<feature type="transmembrane region" description="Helical" evidence="2">
    <location>
        <begin position="1018"/>
        <end position="1038"/>
    </location>
</feature>
<sequence length="3065" mass="344928">MSFPPTQLASGDWASEVCNGSQYLIYCDSVLPTSERVEHWYQWLNISLAAAAILLPSLFWISKGLRTSWQQWRLRKPKAVPVEERLVNPYADGMEQSAVAMTVLDPSKVMTDSTIAAPYIKVSPDSRTERFQYRPPNMDFSQYQSPSGNNSVYINANPGTSTSSLNSQTAMAPTRTSMVDLNSPGHSVMSSRVPSAMSLGSSRPVSLTLRPGNGNDRAHRMSFRELVDEERQSSYGASGFPSPALSMVSARSSFESDGPVLPGFLRAENRLSMESINLRPEADSEIAFNPLQNFDLRITPLFTKTGKRESHFSTISKKGNTAKTVLALVDLEDLGPDAFLGDLLETVHELNMLRVEKMASGFVVKIHDDVFPTQTVSLLETMTEQGVQVMLMCDTDAEILRSIDFDMLFGVILENSTILPNGERRDFFRSDRLRGVMSRCAEVRVERPTFFLGFHDLWETRPTAAVVRRAFKLAEFFGATLTHGPFGQQRHTKFPISMSGFDYLKGNQIVDLQKAWVNESGQVQLNEDPGPSNVVSLQTNKLTRYIPLVERLLEPMGLPEDLETMFEESVITTLPPAVLSRAPGRRNFWNLSSDGEILSPLGCYPINRAISRTQYDAILESQEHLKTLNMLHELDEVEVLKLTDRLRTILDSTKHRQLVDSLLLGLTFGHITVYTALDSAFSVPGGAHAWGVSNSGTSSHLDIFTSQKTTSLASTVLHVFLAQHGIPREQRFQEEMLLEGPAVDLPLSLRAELHDSTNSELLFMLEQIKVSALDHPFATAIQRTCIARLLNEASREEWTEIHSKRFLEGSISIRQLLQLRLEEFARRGARKLPCLDNLEQLYQSVDFLISDSLFWAEREKLEALSSALVDVYKPSEDTPTRTIDLRADLFALIFFCSLRKHAFDNVFLESTDRCPFFLTQPDQAGVFSELWVLGSQCDIYFGILPRAIGKIIYDRYRAQLALDPPPADAFDKKNVFTAYSFTHSAKNSSTVVKREQELGLATRFLQKLESLWETMMEFGALSIFCMPAIVDVVLLTWLGRGFFLTAFMNVDDRIMAAYALLASLLLTAGNTGWTGSVGGHYLYNFAFHNMNFFLVSRLAGGFVLSLLVAVAGFVAFSVQMSPRIAAAFVAYVIALCMYLNILGILATMHRSGAPLTSGRAVLWRTLPFLFISPTLSVFVPNHDLAIYLSVLYAFILLLLIQYRNLCHEWNNWTNRVPVIKTDEVIAWYQTMQAESEYEAEELKGDALSKAATTAFQDAVEAHNCKGRDPLVARAAKGLPFALWLLEKESPNPDKNAKKKAKKDVDRWSKIWLSKVEQALKSTQQLAQGLKEHSVFVLYRYGQYDMAQSFGLFLIALMDHWVNVAMSAHPVTLDPFEKDRSRYSQGLCVLFFLMSAIALDATLQPYWEANSKLSSEKLVDAEHARIVARQSQQQRRRRWVDALIDLMSKIACVFGVTTGLVCLLTKDAGQVIMYYAFVVGYLGVLIFQFNRCFTTNARAHVMSVFVGAVIGFTTGCVLHAIPATSSFYYTDVLSLVIASMTSTALTTVWVFVDPELAALTVPTVAIGPGGSGAETGNDRAVSFQFKIGSDAADLAHGNAFSTAAVPFVKFSDASPVAQRITQLLDAVPIRPDHISPISAWANRVLERVSSMWRDGAISIALSTKQAFQDHDLEDTWSFGEYRSGQLIVSVGFLDASELNLYQNQLHDKLAYLLAETILYHATTTIFGLSPRHALRAEGLLRSASSLAGRIELQLATEDEATLMRLLSKTNADLLKPLCLNLDVNTEWNKVPVGVRKTIISRVSGDSTLWTSSLEQWMNTVSKDIELEDFHVALCLRVYQLVRERLKILAIGSESNSTSYGAKKMPAELQWERISSPGSGFALFSRFLLAIVNTFVVIFKWVSILSGAASEVERELWYVLQGLPLHQVVLVPLLIFWRICWLMKNTWITILLVYRRPSLKRIVRLAMSGSSRELVRNSIVVELPEKTITGFASHNIDGRVTLDIFNGAMSEQPKTLESSIAQSVYDKNCRLRFRVDQKEAQKVHTTYYYDSKSGRTPAYKEVVHNGRTLQYRYDKYGRIASGNGHLSLGDSIGFTYHYRKAPKHNCDILRAVFLTSKKQSMTVYWSVVDDDSSEQDDMAVPSERVLRVVKFIGGKKYVTKWTYEHKHDPRTATEEIREDGGRIPIAEAPVLFAGEVDLFKKPANLSFDCDDLLRHHSRGHLERMFAAISPDQSSIARIWSRAASLLPFGLSYWSRHVTHERISTWRLRAELWTLWLKTNDLDAVTACWIDELILRQEPLLSRYWRLRNFGFLFDAKQALDEDIEEIVPAIEMPFEVSQTCVLPIKPCDLYAMGLAKDATQITNRPQDCYKDTKDRISVIFNDVGCWPDAPGGVSNCRRDLVNGHSTIRNHVLAESAHDYGISRFQLERNVQSLKAIPLWGLDFKTAQHGIIDNLLQSQVDEKIDDTYAKQDIVQIFIPALWMFVKGSRTRHATRKQLLEFSNAMLTMAAYFEKKDYNKTWRSKEVETAWVQAWLYPYNDSNILDPSELFELERPSMEDFRDSLALYMSYFMIYSVKIPDECPTVFQSTHHGISSLFGMVLKYKKGATFGLWDHAILWRECCLNISTAQCLLPISVQAQLLAGIGLAARLAYLHVDILLPCTSVFNPVWEAEIGTDGSLVGPKALFNRKIDPIANGISNMANFEPTTEPLAELPTVVMLSNIQTIKDVKAAVLAADHIINDFGFEDYRLHIYGAQDREPSYTMETLQIIADRNLTGKVVLAGFGNPKKVLKDAWLFVNSSLSEGLPLAIGEAALTGVPIVATEVGGTSLVLTDPDDSSCKYGEVVPPNDPLALARAQINVLSMSGQWAQYTDDKDDPPYLPNDFTPDDVKRIMKRMYDKSADRRTLGLKCREVVLRSFHGNRYLREHEQMYWIQWRLARMRTDEVLTAEMNANVRFGIPAEIRCEINEGEDDETAALVEEYGTVSKEMLKKYRWQDFEKRKIVKKKNKKKIEENARVKKGNSLEAIRTGGQKTLGSKANLGILSPQLSRSSRTRDVEHAWDLWDTERR</sequence>
<feature type="transmembrane region" description="Helical" evidence="2">
    <location>
        <begin position="1500"/>
        <end position="1520"/>
    </location>
</feature>
<gene>
    <name evidence="3" type="ORF">E6O75_ATG00171</name>
</gene>
<protein>
    <submittedName>
        <fullName evidence="3">Uncharacterized protein</fullName>
    </submittedName>
</protein>
<accession>A0A4Z1PN06</accession>
<dbReference type="STRING" id="86259.A0A4Z1PN06"/>
<feature type="region of interest" description="Disordered" evidence="1">
    <location>
        <begin position="186"/>
        <end position="217"/>
    </location>
</feature>
<evidence type="ECO:0000313" key="3">
    <source>
        <dbReference type="EMBL" id="TID27404.1"/>
    </source>
</evidence>
<feature type="transmembrane region" description="Helical" evidence="2">
    <location>
        <begin position="1471"/>
        <end position="1488"/>
    </location>
</feature>
<feature type="compositionally biased region" description="Polar residues" evidence="1">
    <location>
        <begin position="186"/>
        <end position="205"/>
    </location>
</feature>
<feature type="transmembrane region" description="Helical" evidence="2">
    <location>
        <begin position="1382"/>
        <end position="1402"/>
    </location>
</feature>
<keyword evidence="2" id="KW-1133">Transmembrane helix</keyword>
<feature type="transmembrane region" description="Helical" evidence="2">
    <location>
        <begin position="1095"/>
        <end position="1118"/>
    </location>
</feature>
<dbReference type="Proteomes" id="UP000298493">
    <property type="component" value="Unassembled WGS sequence"/>
</dbReference>
<name>A0A4Z1PN06_9PEZI</name>
<keyword evidence="4" id="KW-1185">Reference proteome</keyword>
<dbReference type="PANTHER" id="PTHR12526">
    <property type="entry name" value="GLYCOSYLTRANSFERASE"/>
    <property type="match status" value="1"/>
</dbReference>